<keyword evidence="6" id="KW-1185">Reference proteome</keyword>
<dbReference type="InterPro" id="IPR013783">
    <property type="entry name" value="Ig-like_fold"/>
</dbReference>
<dbReference type="Proteomes" id="UP000472260">
    <property type="component" value="Unassembled WGS sequence"/>
</dbReference>
<dbReference type="InterPro" id="IPR013106">
    <property type="entry name" value="Ig_V-set"/>
</dbReference>
<keyword evidence="2" id="KW-0812">Transmembrane</keyword>
<evidence type="ECO:0000256" key="2">
    <source>
        <dbReference type="ARBA" id="ARBA00022692"/>
    </source>
</evidence>
<dbReference type="PANTHER" id="PTHR11860:SF118">
    <property type="entry name" value="CMRF35-LIKE MOLECULE 3-RELATED"/>
    <property type="match status" value="1"/>
</dbReference>
<reference evidence="5" key="2">
    <citation type="submission" date="2025-09" db="UniProtKB">
        <authorList>
            <consortium name="Ensembl"/>
        </authorList>
    </citation>
    <scope>IDENTIFICATION</scope>
</reference>
<dbReference type="InterPro" id="IPR003599">
    <property type="entry name" value="Ig_sub"/>
</dbReference>
<dbReference type="Pfam" id="PF07686">
    <property type="entry name" value="V-set"/>
    <property type="match status" value="1"/>
</dbReference>
<name>A0A671NI49_9TELE</name>
<evidence type="ECO:0000313" key="5">
    <source>
        <dbReference type="Ensembl" id="ENSSANP00000045775.1"/>
    </source>
</evidence>
<evidence type="ECO:0000256" key="3">
    <source>
        <dbReference type="ARBA" id="ARBA00023136"/>
    </source>
</evidence>
<evidence type="ECO:0000256" key="1">
    <source>
        <dbReference type="ARBA" id="ARBA00004370"/>
    </source>
</evidence>
<feature type="domain" description="Immunoglobulin" evidence="4">
    <location>
        <begin position="14"/>
        <end position="116"/>
    </location>
</feature>
<dbReference type="AlphaFoldDB" id="A0A671NI49"/>
<dbReference type="Gene3D" id="2.60.40.10">
    <property type="entry name" value="Immunoglobulins"/>
    <property type="match status" value="1"/>
</dbReference>
<evidence type="ECO:0000259" key="4">
    <source>
        <dbReference type="SMART" id="SM00409"/>
    </source>
</evidence>
<dbReference type="GO" id="GO:0004888">
    <property type="term" value="F:transmembrane signaling receptor activity"/>
    <property type="evidence" value="ECO:0007669"/>
    <property type="project" value="TreeGrafter"/>
</dbReference>
<dbReference type="InterPro" id="IPR036179">
    <property type="entry name" value="Ig-like_dom_sf"/>
</dbReference>
<organism evidence="5 6">
    <name type="scientific">Sinocyclocheilus anshuiensis</name>
    <dbReference type="NCBI Taxonomy" id="1608454"/>
    <lineage>
        <taxon>Eukaryota</taxon>
        <taxon>Metazoa</taxon>
        <taxon>Chordata</taxon>
        <taxon>Craniata</taxon>
        <taxon>Vertebrata</taxon>
        <taxon>Euteleostomi</taxon>
        <taxon>Actinopterygii</taxon>
        <taxon>Neopterygii</taxon>
        <taxon>Teleostei</taxon>
        <taxon>Ostariophysi</taxon>
        <taxon>Cypriniformes</taxon>
        <taxon>Cyprinidae</taxon>
        <taxon>Cyprininae</taxon>
        <taxon>Sinocyclocheilus</taxon>
    </lineage>
</organism>
<reference evidence="5" key="1">
    <citation type="submission" date="2025-08" db="UniProtKB">
        <authorList>
            <consortium name="Ensembl"/>
        </authorList>
    </citation>
    <scope>IDENTIFICATION</scope>
</reference>
<accession>A0A671NI49</accession>
<dbReference type="PANTHER" id="PTHR11860">
    <property type="entry name" value="POLYMERIC-IMMUNOGLOBULIN RECEPTOR"/>
    <property type="match status" value="1"/>
</dbReference>
<evidence type="ECO:0000313" key="6">
    <source>
        <dbReference type="Proteomes" id="UP000472260"/>
    </source>
</evidence>
<dbReference type="SMART" id="SM00409">
    <property type="entry name" value="IG"/>
    <property type="match status" value="1"/>
</dbReference>
<dbReference type="InterPro" id="IPR050671">
    <property type="entry name" value="CD300_family_receptors"/>
</dbReference>
<proteinExistence type="predicted"/>
<dbReference type="GO" id="GO:0005886">
    <property type="term" value="C:plasma membrane"/>
    <property type="evidence" value="ECO:0007669"/>
    <property type="project" value="TreeGrafter"/>
</dbReference>
<dbReference type="Ensembl" id="ENSSANT00000048700.1">
    <property type="protein sequence ID" value="ENSSANP00000045775.1"/>
    <property type="gene ID" value="ENSSANG00000023142.1"/>
</dbReference>
<sequence>MLEDTGLVLMASASKTLRVNSGETADFICEYTKHQQYSRIIIFKTRNYIIEEVISTTNTRAQKKRFSISDIKHKNIFTVRITAVTPDDGGVYLCGVWDYSYLYSHSIISTVHLHIIRRTIQQIKLHKAFYYPRR</sequence>
<dbReference type="SUPFAM" id="SSF48726">
    <property type="entry name" value="Immunoglobulin"/>
    <property type="match status" value="1"/>
</dbReference>
<protein>
    <recommendedName>
        <fullName evidence="4">Immunoglobulin domain-containing protein</fullName>
    </recommendedName>
</protein>
<comment type="subcellular location">
    <subcellularLocation>
        <location evidence="1">Membrane</location>
    </subcellularLocation>
</comment>
<keyword evidence="3" id="KW-0472">Membrane</keyword>